<dbReference type="PANTHER" id="PTHR30443">
    <property type="entry name" value="INNER MEMBRANE PROTEIN"/>
    <property type="match status" value="1"/>
</dbReference>
<reference evidence="2 3" key="1">
    <citation type="submission" date="2018-06" db="EMBL/GenBank/DDBJ databases">
        <authorList>
            <consortium name="Pathogen Informatics"/>
            <person name="Doyle S."/>
        </authorList>
    </citation>
    <scope>NUCLEOTIDE SEQUENCE [LARGE SCALE GENOMIC DNA]</scope>
    <source>
        <strain evidence="2 3">NCTC11872</strain>
    </source>
</reference>
<feature type="transmembrane region" description="Helical" evidence="1">
    <location>
        <begin position="59"/>
        <end position="82"/>
    </location>
</feature>
<dbReference type="AlphaFoldDB" id="A0A2X1QQ52"/>
<dbReference type="EMBL" id="UASK01000006">
    <property type="protein sequence ID" value="SPX42482.1"/>
    <property type="molecule type" value="Genomic_DNA"/>
</dbReference>
<dbReference type="Proteomes" id="UP000249936">
    <property type="component" value="Unassembled WGS sequence"/>
</dbReference>
<evidence type="ECO:0000256" key="1">
    <source>
        <dbReference type="SAM" id="Phobius"/>
    </source>
</evidence>
<evidence type="ECO:0000313" key="2">
    <source>
        <dbReference type="EMBL" id="SPX42482.1"/>
    </source>
</evidence>
<dbReference type="PANTHER" id="PTHR30443:SF4">
    <property type="entry name" value="PHOSPHOETHANOLAMINE TRANSFERASE OPGE-RELATED"/>
    <property type="match status" value="1"/>
</dbReference>
<keyword evidence="2" id="KW-0808">Transferase</keyword>
<feature type="transmembrane region" description="Helical" evidence="1">
    <location>
        <begin position="34"/>
        <end position="52"/>
    </location>
</feature>
<gene>
    <name evidence="2" type="ORF">NCTC11872_02114</name>
</gene>
<feature type="transmembrane region" description="Helical" evidence="1">
    <location>
        <begin position="102"/>
        <end position="125"/>
    </location>
</feature>
<protein>
    <submittedName>
        <fullName evidence="2">PE--lipooligosaccharide phosphorylethanolamine transferase</fullName>
    </submittedName>
</protein>
<keyword evidence="1" id="KW-1133">Transmembrane helix</keyword>
<feature type="transmembrane region" description="Helical" evidence="1">
    <location>
        <begin position="9"/>
        <end position="28"/>
    </location>
</feature>
<accession>A0A2X1QQ52</accession>
<dbReference type="GO" id="GO:0005886">
    <property type="term" value="C:plasma membrane"/>
    <property type="evidence" value="ECO:0007669"/>
    <property type="project" value="UniProtKB-SubCell"/>
</dbReference>
<name>A0A2X1QQ52_HAEIF</name>
<dbReference type="GO" id="GO:0016776">
    <property type="term" value="F:phosphotransferase activity, phosphate group as acceptor"/>
    <property type="evidence" value="ECO:0007669"/>
    <property type="project" value="TreeGrafter"/>
</dbReference>
<dbReference type="InterPro" id="IPR040423">
    <property type="entry name" value="PEA_transferase"/>
</dbReference>
<dbReference type="GO" id="GO:0009244">
    <property type="term" value="P:lipopolysaccharide core region biosynthetic process"/>
    <property type="evidence" value="ECO:0007669"/>
    <property type="project" value="TreeGrafter"/>
</dbReference>
<keyword evidence="1" id="KW-0812">Transmembrane</keyword>
<evidence type="ECO:0000313" key="3">
    <source>
        <dbReference type="Proteomes" id="UP000249936"/>
    </source>
</evidence>
<proteinExistence type="predicted"/>
<sequence>MMNTKKTSQILPALFAVICAAFAGYFILIGSGMFTEPSMALILLATITILLLSSSKKSFYFILLPLALLHTFYTPTGLNFGPPSYQYIASLFATDILETKEFLLQIPVSSYLIAFAIPILIFLPVQKCGEIWHKIFIVIKHLLPWRHCFLLTICRLLNRSKKQ</sequence>
<keyword evidence="1" id="KW-0472">Membrane</keyword>
<organism evidence="2 3">
    <name type="scientific">Haemophilus influenzae</name>
    <dbReference type="NCBI Taxonomy" id="727"/>
    <lineage>
        <taxon>Bacteria</taxon>
        <taxon>Pseudomonadati</taxon>
        <taxon>Pseudomonadota</taxon>
        <taxon>Gammaproteobacteria</taxon>
        <taxon>Pasteurellales</taxon>
        <taxon>Pasteurellaceae</taxon>
        <taxon>Haemophilus</taxon>
    </lineage>
</organism>